<protein>
    <submittedName>
        <fullName evidence="4">Phospholipase/carboxylesterase</fullName>
    </submittedName>
</protein>
<dbReference type="OrthoDB" id="9801763at2"/>
<keyword evidence="5" id="KW-1185">Reference proteome</keyword>
<reference evidence="4 5" key="1">
    <citation type="submission" date="2019-02" db="EMBL/GenBank/DDBJ databases">
        <title>Genomic Encyclopedia of Type Strains, Phase IV (KMG-IV): sequencing the most valuable type-strain genomes for metagenomic binning, comparative biology and taxonomic classification.</title>
        <authorList>
            <person name="Goeker M."/>
        </authorList>
    </citation>
    <scope>NUCLEOTIDE SEQUENCE [LARGE SCALE GENOMIC DNA]</scope>
    <source>
        <strain evidence="4 5">DSM 105135</strain>
    </source>
</reference>
<comment type="similarity">
    <text evidence="1">Belongs to the AB hydrolase superfamily. AB hydrolase 2 family.</text>
</comment>
<dbReference type="InterPro" id="IPR003140">
    <property type="entry name" value="PLipase/COase/thioEstase"/>
</dbReference>
<dbReference type="EMBL" id="SHKX01000011">
    <property type="protein sequence ID" value="RZU47126.1"/>
    <property type="molecule type" value="Genomic_DNA"/>
</dbReference>
<dbReference type="InterPro" id="IPR029058">
    <property type="entry name" value="AB_hydrolase_fold"/>
</dbReference>
<evidence type="ECO:0000256" key="2">
    <source>
        <dbReference type="ARBA" id="ARBA00022801"/>
    </source>
</evidence>
<dbReference type="SUPFAM" id="SSF53474">
    <property type="entry name" value="alpha/beta-Hydrolases"/>
    <property type="match status" value="1"/>
</dbReference>
<organism evidence="4 5">
    <name type="scientific">Fluviicoccus keumensis</name>
    <dbReference type="NCBI Taxonomy" id="1435465"/>
    <lineage>
        <taxon>Bacteria</taxon>
        <taxon>Pseudomonadati</taxon>
        <taxon>Pseudomonadota</taxon>
        <taxon>Gammaproteobacteria</taxon>
        <taxon>Moraxellales</taxon>
        <taxon>Moraxellaceae</taxon>
        <taxon>Fluviicoccus</taxon>
    </lineage>
</organism>
<dbReference type="Proteomes" id="UP000292423">
    <property type="component" value="Unassembled WGS sequence"/>
</dbReference>
<dbReference type="PANTHER" id="PTHR10655:SF17">
    <property type="entry name" value="LYSOPHOSPHOLIPASE-LIKE PROTEIN 1"/>
    <property type="match status" value="1"/>
</dbReference>
<name>A0A4V2G636_9GAMM</name>
<dbReference type="AlphaFoldDB" id="A0A4V2G636"/>
<evidence type="ECO:0000313" key="4">
    <source>
        <dbReference type="EMBL" id="RZU47126.1"/>
    </source>
</evidence>
<evidence type="ECO:0000313" key="5">
    <source>
        <dbReference type="Proteomes" id="UP000292423"/>
    </source>
</evidence>
<evidence type="ECO:0000256" key="1">
    <source>
        <dbReference type="ARBA" id="ARBA00006499"/>
    </source>
</evidence>
<sequence>MAPHSTLEFLPHEGRPESLFIVLHGFGDTAEGMLGLAGALSEAFPKAAVLIPQGFQPSPYPGGRQWFPLEGVNDETRPERVAEVMPQLAAYIREQQDRFGILNPDTALVGFSQGGIMALELSVAHDGLVGRVVAFAARFAKLPSQAPVLTTIHLLHGDDDDVMPVAHAWAAFEQLTQLKGDATLDTASGVEHFLHPALVQCAIDRLQTTIPLRTWQRALGGQ</sequence>
<gene>
    <name evidence="4" type="ORF">EV700_1517</name>
</gene>
<dbReference type="NCBIfam" id="NF008525">
    <property type="entry name" value="PRK11460.1"/>
    <property type="match status" value="1"/>
</dbReference>
<dbReference type="Pfam" id="PF02230">
    <property type="entry name" value="Abhydrolase_2"/>
    <property type="match status" value="1"/>
</dbReference>
<evidence type="ECO:0000259" key="3">
    <source>
        <dbReference type="Pfam" id="PF02230"/>
    </source>
</evidence>
<keyword evidence="2" id="KW-0378">Hydrolase</keyword>
<dbReference type="Gene3D" id="3.40.50.1820">
    <property type="entry name" value="alpha/beta hydrolase"/>
    <property type="match status" value="1"/>
</dbReference>
<dbReference type="InterPro" id="IPR050565">
    <property type="entry name" value="LYPA1-2/EST-like"/>
</dbReference>
<dbReference type="RefSeq" id="WP_130412351.1">
    <property type="nucleotide sequence ID" value="NZ_SHKX01000011.1"/>
</dbReference>
<proteinExistence type="inferred from homology"/>
<feature type="domain" description="Phospholipase/carboxylesterase/thioesterase" evidence="3">
    <location>
        <begin position="14"/>
        <end position="209"/>
    </location>
</feature>
<comment type="caution">
    <text evidence="4">The sequence shown here is derived from an EMBL/GenBank/DDBJ whole genome shotgun (WGS) entry which is preliminary data.</text>
</comment>
<dbReference type="PANTHER" id="PTHR10655">
    <property type="entry name" value="LYSOPHOSPHOLIPASE-RELATED"/>
    <property type="match status" value="1"/>
</dbReference>
<accession>A0A4V2G636</accession>
<dbReference type="GO" id="GO:0016787">
    <property type="term" value="F:hydrolase activity"/>
    <property type="evidence" value="ECO:0007669"/>
    <property type="project" value="UniProtKB-KW"/>
</dbReference>